<dbReference type="OrthoDB" id="3800531at2759"/>
<gene>
    <name evidence="3" type="ORF">EK21DRAFT_117930</name>
</gene>
<sequence length="334" mass="36638">MNPPPPIGPINSVPDDIPYGHNKAWCHNFYWRERSGKYEDSATVTWCTIAIIACAILLEILVQINFGGHEISKKPQDEEEEAASLLPEDSVSQQPQPQPAPLSPDTALPQGSSPNKTEPSDATTRTCCPVPTSPHTRATRLTLALILYAITLGTFITRIHSATHHASIIPDCESYITNPTPNWTWITFLAIIPFICATFAFLRALVDCALARWHSGLGYETKDDGCSWLPCLPFFGVLVLVYMLFEAVKIPVACIMGGWEMSIWTKEWTREFAKGTGPRGAEVEMRGEETTCLVGDVDGVGEEDGEGGDGLPRYDEIVGAGREYGDGRKGEQLV</sequence>
<evidence type="ECO:0000313" key="3">
    <source>
        <dbReference type="EMBL" id="KAF2024292.1"/>
    </source>
</evidence>
<feature type="region of interest" description="Disordered" evidence="1">
    <location>
        <begin position="74"/>
        <end position="133"/>
    </location>
</feature>
<accession>A0A9P4GZG6</accession>
<reference evidence="3" key="1">
    <citation type="journal article" date="2020" name="Stud. Mycol.">
        <title>101 Dothideomycetes genomes: a test case for predicting lifestyles and emergence of pathogens.</title>
        <authorList>
            <person name="Haridas S."/>
            <person name="Albert R."/>
            <person name="Binder M."/>
            <person name="Bloem J."/>
            <person name="Labutti K."/>
            <person name="Salamov A."/>
            <person name="Andreopoulos B."/>
            <person name="Baker S."/>
            <person name="Barry K."/>
            <person name="Bills G."/>
            <person name="Bluhm B."/>
            <person name="Cannon C."/>
            <person name="Castanera R."/>
            <person name="Culley D."/>
            <person name="Daum C."/>
            <person name="Ezra D."/>
            <person name="Gonzalez J."/>
            <person name="Henrissat B."/>
            <person name="Kuo A."/>
            <person name="Liang C."/>
            <person name="Lipzen A."/>
            <person name="Lutzoni F."/>
            <person name="Magnuson J."/>
            <person name="Mondo S."/>
            <person name="Nolan M."/>
            <person name="Ohm R."/>
            <person name="Pangilinan J."/>
            <person name="Park H.-J."/>
            <person name="Ramirez L."/>
            <person name="Alfaro M."/>
            <person name="Sun H."/>
            <person name="Tritt A."/>
            <person name="Yoshinaga Y."/>
            <person name="Zwiers L.-H."/>
            <person name="Turgeon B."/>
            <person name="Goodwin S."/>
            <person name="Spatafora J."/>
            <person name="Crous P."/>
            <person name="Grigoriev I."/>
        </authorList>
    </citation>
    <scope>NUCLEOTIDE SEQUENCE</scope>
    <source>
        <strain evidence="3">CBS 110217</strain>
    </source>
</reference>
<feature type="compositionally biased region" description="Polar residues" evidence="1">
    <location>
        <begin position="109"/>
        <end position="126"/>
    </location>
</feature>
<feature type="transmembrane region" description="Helical" evidence="2">
    <location>
        <begin position="227"/>
        <end position="245"/>
    </location>
</feature>
<feature type="transmembrane region" description="Helical" evidence="2">
    <location>
        <begin position="141"/>
        <end position="163"/>
    </location>
</feature>
<organism evidence="3 4">
    <name type="scientific">Setomelanomma holmii</name>
    <dbReference type="NCBI Taxonomy" id="210430"/>
    <lineage>
        <taxon>Eukaryota</taxon>
        <taxon>Fungi</taxon>
        <taxon>Dikarya</taxon>
        <taxon>Ascomycota</taxon>
        <taxon>Pezizomycotina</taxon>
        <taxon>Dothideomycetes</taxon>
        <taxon>Pleosporomycetidae</taxon>
        <taxon>Pleosporales</taxon>
        <taxon>Pleosporineae</taxon>
        <taxon>Phaeosphaeriaceae</taxon>
        <taxon>Setomelanomma</taxon>
    </lineage>
</organism>
<evidence type="ECO:0000313" key="4">
    <source>
        <dbReference type="Proteomes" id="UP000799777"/>
    </source>
</evidence>
<protein>
    <submittedName>
        <fullName evidence="3">Uncharacterized protein</fullName>
    </submittedName>
</protein>
<evidence type="ECO:0000256" key="2">
    <source>
        <dbReference type="SAM" id="Phobius"/>
    </source>
</evidence>
<evidence type="ECO:0000256" key="1">
    <source>
        <dbReference type="SAM" id="MobiDB-lite"/>
    </source>
</evidence>
<comment type="caution">
    <text evidence="3">The sequence shown here is derived from an EMBL/GenBank/DDBJ whole genome shotgun (WGS) entry which is preliminary data.</text>
</comment>
<dbReference type="AlphaFoldDB" id="A0A9P4GZG6"/>
<feature type="transmembrane region" description="Helical" evidence="2">
    <location>
        <begin position="43"/>
        <end position="64"/>
    </location>
</feature>
<dbReference type="Proteomes" id="UP000799777">
    <property type="component" value="Unassembled WGS sequence"/>
</dbReference>
<keyword evidence="2" id="KW-0812">Transmembrane</keyword>
<keyword evidence="2" id="KW-0472">Membrane</keyword>
<keyword evidence="2" id="KW-1133">Transmembrane helix</keyword>
<dbReference type="EMBL" id="ML978301">
    <property type="protein sequence ID" value="KAF2024292.1"/>
    <property type="molecule type" value="Genomic_DNA"/>
</dbReference>
<proteinExistence type="predicted"/>
<name>A0A9P4GZG6_9PLEO</name>
<feature type="transmembrane region" description="Helical" evidence="2">
    <location>
        <begin position="183"/>
        <end position="206"/>
    </location>
</feature>
<keyword evidence="4" id="KW-1185">Reference proteome</keyword>